<evidence type="ECO:0000256" key="1">
    <source>
        <dbReference type="SAM" id="Phobius"/>
    </source>
</evidence>
<name>D4RWX4_9FIRM</name>
<dbReference type="RefSeq" id="WP_005601060.1">
    <property type="nucleotide sequence ID" value="NZ_GG663519.1"/>
</dbReference>
<dbReference type="STRING" id="45851.BHV86_07375"/>
<comment type="caution">
    <text evidence="2">The sequence shown here is derived from an EMBL/GenBank/DDBJ whole genome shotgun (WGS) entry which is preliminary data.</text>
</comment>
<dbReference type="EMBL" id="ABWN01000018">
    <property type="protein sequence ID" value="EFF69414.1"/>
    <property type="molecule type" value="Genomic_DNA"/>
</dbReference>
<protein>
    <submittedName>
        <fullName evidence="2">Uncharacterized protein</fullName>
    </submittedName>
</protein>
<keyword evidence="3" id="KW-1185">Reference proteome</keyword>
<evidence type="ECO:0000313" key="3">
    <source>
        <dbReference type="Proteomes" id="UP000006238"/>
    </source>
</evidence>
<sequence>MKAGHRRIIGFILTLFICVTGMYFGDVKVDSVFVCPSVDISGACIETVDSVADNSKACTSEMLGIRRTVTLRDNHVRTSGRREYRITVDFYQDNGNGYNVRPFYAGFSDGRDYNVRQEELVTNYIHKSDGKKRV</sequence>
<gene>
    <name evidence="2" type="ORF">BUTYVIB_00325</name>
</gene>
<evidence type="ECO:0000313" key="2">
    <source>
        <dbReference type="EMBL" id="EFF69414.1"/>
    </source>
</evidence>
<organism evidence="2 3">
    <name type="scientific">Eshraghiella crossota DSM 2876</name>
    <dbReference type="NCBI Taxonomy" id="511680"/>
    <lineage>
        <taxon>Bacteria</taxon>
        <taxon>Bacillati</taxon>
        <taxon>Bacillota</taxon>
        <taxon>Clostridia</taxon>
        <taxon>Lachnospirales</taxon>
        <taxon>Lachnospiraceae</taxon>
        <taxon>Eshraghiella</taxon>
    </lineage>
</organism>
<keyword evidence="1" id="KW-1133">Transmembrane helix</keyword>
<dbReference type="HOGENOM" id="CLU_1892286_0_0_9"/>
<proteinExistence type="predicted"/>
<accession>D4RWX4</accession>
<keyword evidence="1" id="KW-0472">Membrane</keyword>
<dbReference type="GeneID" id="98918690"/>
<feature type="transmembrane region" description="Helical" evidence="1">
    <location>
        <begin position="7"/>
        <end position="25"/>
    </location>
</feature>
<dbReference type="AlphaFoldDB" id="D4RWX4"/>
<reference evidence="2 3" key="1">
    <citation type="submission" date="2010-02" db="EMBL/GenBank/DDBJ databases">
        <authorList>
            <person name="Weinstock G."/>
            <person name="Sodergren E."/>
            <person name="Clifton S."/>
            <person name="Fulton L."/>
            <person name="Fulton B."/>
            <person name="Courtney L."/>
            <person name="Fronick C."/>
            <person name="Harrison M."/>
            <person name="Strong C."/>
            <person name="Farmer C."/>
            <person name="Delahaunty K."/>
            <person name="Markovic C."/>
            <person name="Hall O."/>
            <person name="Minx P."/>
            <person name="Tomlinson C."/>
            <person name="Mitreva M."/>
            <person name="Nelson J."/>
            <person name="Hou S."/>
            <person name="Wollam A."/>
            <person name="Pepin K.H."/>
            <person name="Johnson M."/>
            <person name="Bhonagiri V."/>
            <person name="Zhang X."/>
            <person name="Suruliraj S."/>
            <person name="Warren W."/>
            <person name="Chinwalla A."/>
            <person name="Mardis E.R."/>
            <person name="Wilson R.K."/>
        </authorList>
    </citation>
    <scope>NUCLEOTIDE SEQUENCE [LARGE SCALE GENOMIC DNA]</scope>
    <source>
        <strain evidence="2 3">DSM 2876</strain>
    </source>
</reference>
<dbReference type="Proteomes" id="UP000006238">
    <property type="component" value="Unassembled WGS sequence"/>
</dbReference>
<keyword evidence="1" id="KW-0812">Transmembrane</keyword>